<evidence type="ECO:0000313" key="10">
    <source>
        <dbReference type="Proteomes" id="UP001209229"/>
    </source>
</evidence>
<keyword evidence="10" id="KW-1185">Reference proteome</keyword>
<dbReference type="Gene3D" id="3.40.50.720">
    <property type="entry name" value="NAD(P)-binding Rossmann-like Domain"/>
    <property type="match status" value="1"/>
</dbReference>
<dbReference type="GO" id="GO:0016020">
    <property type="term" value="C:membrane"/>
    <property type="evidence" value="ECO:0007669"/>
    <property type="project" value="UniProtKB-SubCell"/>
</dbReference>
<feature type="transmembrane region" description="Helical" evidence="7">
    <location>
        <begin position="12"/>
        <end position="33"/>
    </location>
</feature>
<feature type="transmembrane region" description="Helical" evidence="7">
    <location>
        <begin position="76"/>
        <end position="102"/>
    </location>
</feature>
<dbReference type="InterPro" id="IPR017475">
    <property type="entry name" value="EPS_sugar_tfrase"/>
</dbReference>
<accession>A0AAE3M430</accession>
<comment type="subcellular location">
    <subcellularLocation>
        <location evidence="1">Membrane</location>
        <topology evidence="1">Multi-pass membrane protein</topology>
    </subcellularLocation>
</comment>
<evidence type="ECO:0000256" key="1">
    <source>
        <dbReference type="ARBA" id="ARBA00004141"/>
    </source>
</evidence>
<evidence type="ECO:0000256" key="2">
    <source>
        <dbReference type="ARBA" id="ARBA00006464"/>
    </source>
</evidence>
<evidence type="ECO:0000256" key="4">
    <source>
        <dbReference type="ARBA" id="ARBA00022692"/>
    </source>
</evidence>
<dbReference type="Proteomes" id="UP001209229">
    <property type="component" value="Unassembled WGS sequence"/>
</dbReference>
<evidence type="ECO:0000256" key="6">
    <source>
        <dbReference type="ARBA" id="ARBA00023136"/>
    </source>
</evidence>
<keyword evidence="4 7" id="KW-0812">Transmembrane</keyword>
<evidence type="ECO:0000313" key="9">
    <source>
        <dbReference type="EMBL" id="MCW3786749.1"/>
    </source>
</evidence>
<dbReference type="PANTHER" id="PTHR30576">
    <property type="entry name" value="COLANIC BIOSYNTHESIS UDP-GLUCOSE LIPID CARRIER TRANSFERASE"/>
    <property type="match status" value="1"/>
</dbReference>
<sequence length="464" mass="53901">MLREKEKVVNNFLAFVEVAIAWLSFNASLFLYFGHFSFIKYKDSIILHLIIALFWYLLGKYFRLAQVHRSRPYSAILFNCLALVLTGTSILGLSVLVFNLYYIGFEPLVYFALINLVLMFGFKMSLYEFFKRARKHGRNSRAIVIVGDYTAAPFIEQVIKYKEWGYKIVSIIGDEVLSKTYGGIAPVLGPDYDVASLIENKTIDEVIFIKEHMEVEEIEEMAHVCSEVGVIFRMYSPFFNMLKSKAHIHHYNTMPLLTIANIPTDYLAIQVKAIFDFIFSFFVIVLASPVFITLSLLVKFTSEGPIFFKQKRVGLRGRKFYAYKFRTMVVNAEELKATLMEENEMDGPVFKMKNDPRITKIGRFLRKTSLDELPQFFNVLMGDMSVVGPRPPVPQEVKEYERWHLRRLSMKPGITCTWQVSGRNDIPFEEWMKMDLAYIDNWSLKLDFVIFLKTIRTMIIADGH</sequence>
<keyword evidence="6 7" id="KW-0472">Membrane</keyword>
<evidence type="ECO:0000256" key="5">
    <source>
        <dbReference type="ARBA" id="ARBA00022989"/>
    </source>
</evidence>
<dbReference type="PANTHER" id="PTHR30576:SF10">
    <property type="entry name" value="SLL5057 PROTEIN"/>
    <property type="match status" value="1"/>
</dbReference>
<feature type="transmembrane region" description="Helical" evidence="7">
    <location>
        <begin position="108"/>
        <end position="130"/>
    </location>
</feature>
<gene>
    <name evidence="9" type="ORF">OM075_09740</name>
</gene>
<dbReference type="AlphaFoldDB" id="A0AAE3M430"/>
<dbReference type="Pfam" id="PF02397">
    <property type="entry name" value="Bac_transf"/>
    <property type="match status" value="1"/>
</dbReference>
<comment type="caution">
    <text evidence="9">The sequence shown here is derived from an EMBL/GenBank/DDBJ whole genome shotgun (WGS) entry which is preliminary data.</text>
</comment>
<reference evidence="9" key="1">
    <citation type="submission" date="2022-10" db="EMBL/GenBank/DDBJ databases">
        <authorList>
            <person name="Yu W.X."/>
        </authorList>
    </citation>
    <scope>NUCLEOTIDE SEQUENCE</scope>
    <source>
        <strain evidence="9">AAT</strain>
    </source>
</reference>
<name>A0AAE3M430_9BACT</name>
<organism evidence="9 10">
    <name type="scientific">Plebeiibacterium sediminum</name>
    <dbReference type="NCBI Taxonomy" id="2992112"/>
    <lineage>
        <taxon>Bacteria</taxon>
        <taxon>Pseudomonadati</taxon>
        <taxon>Bacteroidota</taxon>
        <taxon>Bacteroidia</taxon>
        <taxon>Marinilabiliales</taxon>
        <taxon>Marinilabiliaceae</taxon>
        <taxon>Plebeiibacterium</taxon>
    </lineage>
</organism>
<dbReference type="GO" id="GO:0016780">
    <property type="term" value="F:phosphotransferase activity, for other substituted phosphate groups"/>
    <property type="evidence" value="ECO:0007669"/>
    <property type="project" value="TreeGrafter"/>
</dbReference>
<dbReference type="NCBIfam" id="TIGR03025">
    <property type="entry name" value="EPS_sugtrans"/>
    <property type="match status" value="1"/>
</dbReference>
<protein>
    <submittedName>
        <fullName evidence="9">Sugar transferase</fullName>
    </submittedName>
</protein>
<dbReference type="RefSeq" id="WP_301190314.1">
    <property type="nucleotide sequence ID" value="NZ_JAPDPJ010000018.1"/>
</dbReference>
<evidence type="ECO:0000256" key="3">
    <source>
        <dbReference type="ARBA" id="ARBA00022679"/>
    </source>
</evidence>
<feature type="transmembrane region" description="Helical" evidence="7">
    <location>
        <begin position="277"/>
        <end position="298"/>
    </location>
</feature>
<feature type="transmembrane region" description="Helical" evidence="7">
    <location>
        <begin position="45"/>
        <end position="64"/>
    </location>
</feature>
<keyword evidence="3 9" id="KW-0808">Transferase</keyword>
<dbReference type="InterPro" id="IPR003362">
    <property type="entry name" value="Bact_transf"/>
</dbReference>
<evidence type="ECO:0000256" key="7">
    <source>
        <dbReference type="SAM" id="Phobius"/>
    </source>
</evidence>
<dbReference type="Pfam" id="PF13727">
    <property type="entry name" value="CoA_binding_3"/>
    <property type="match status" value="1"/>
</dbReference>
<proteinExistence type="inferred from homology"/>
<comment type="similarity">
    <text evidence="2">Belongs to the bacterial sugar transferase family.</text>
</comment>
<evidence type="ECO:0000259" key="8">
    <source>
        <dbReference type="Pfam" id="PF02397"/>
    </source>
</evidence>
<dbReference type="EMBL" id="JAPDPJ010000018">
    <property type="protein sequence ID" value="MCW3786749.1"/>
    <property type="molecule type" value="Genomic_DNA"/>
</dbReference>
<feature type="domain" description="Bacterial sugar transferase" evidence="8">
    <location>
        <begin position="272"/>
        <end position="459"/>
    </location>
</feature>
<keyword evidence="5 7" id="KW-1133">Transmembrane helix</keyword>